<dbReference type="GO" id="GO:0015078">
    <property type="term" value="F:proton transmembrane transporter activity"/>
    <property type="evidence" value="ECO:0007669"/>
    <property type="project" value="InterPro"/>
</dbReference>
<dbReference type="GO" id="GO:0045259">
    <property type="term" value="C:proton-transporting ATP synthase complex"/>
    <property type="evidence" value="ECO:0007669"/>
    <property type="project" value="UniProtKB-KW"/>
</dbReference>
<dbReference type="PIRSF" id="PIRSF005514">
    <property type="entry name" value="ATPase_F0_D_mt"/>
    <property type="match status" value="1"/>
</dbReference>
<dbReference type="AlphaFoldDB" id="A0A9W8AEC3"/>
<evidence type="ECO:0000313" key="14">
    <source>
        <dbReference type="EMBL" id="KAJ1928949.1"/>
    </source>
</evidence>
<proteinExistence type="inferred from homology"/>
<comment type="function">
    <text evidence="11">Mitochondrial membrane ATP synthase (F(1)F(0) ATP synthase or Complex V) produces ATP from ADP in the presence of a proton gradient across the membrane which is generated by electron transport complexes of the respiratory chain. F-type ATPases consist of two structural domains, F(1) - containing the extramembraneous catalytic core, and F(0) - containing the membrane proton channel, linked together by a central stalk and a peripheral stalk. During catalysis, ATP synthesis in the catalytic domain of F(1) is coupled via a rotary mechanism of the central stalk subunits to proton translocation.</text>
</comment>
<keyword evidence="12" id="KW-0175">Coiled coil</keyword>
<comment type="subcellular location">
    <subcellularLocation>
        <location evidence="1 11">Mitochondrion inner membrane</location>
    </subcellularLocation>
</comment>
<keyword evidence="5" id="KW-0138">CF(0)</keyword>
<name>A0A9W8AEC3_9FUNG</name>
<evidence type="ECO:0000256" key="5">
    <source>
        <dbReference type="ARBA" id="ARBA00022547"/>
    </source>
</evidence>
<feature type="coiled-coil region" evidence="12">
    <location>
        <begin position="101"/>
        <end position="128"/>
    </location>
</feature>
<dbReference type="GO" id="GO:0015986">
    <property type="term" value="P:proton motive force-driven ATP synthesis"/>
    <property type="evidence" value="ECO:0007669"/>
    <property type="project" value="UniProtKB-UniRule"/>
</dbReference>
<keyword evidence="7 11" id="KW-0999">Mitochondrion inner membrane</keyword>
<keyword evidence="6 11" id="KW-0375">Hydrogen ion transport</keyword>
<accession>A0A9W8AEC3</accession>
<dbReference type="PANTHER" id="PTHR12700">
    <property type="entry name" value="ATP SYNTHASE SUBUNIT D, MITOCHONDRIAL"/>
    <property type="match status" value="1"/>
</dbReference>
<dbReference type="InterPro" id="IPR008689">
    <property type="entry name" value="ATP_synth_F0_dsu_mt"/>
</dbReference>
<dbReference type="EMBL" id="JANBPT010000053">
    <property type="protein sequence ID" value="KAJ1928949.1"/>
    <property type="molecule type" value="Genomic_DNA"/>
</dbReference>
<evidence type="ECO:0000256" key="3">
    <source>
        <dbReference type="ARBA" id="ARBA00021688"/>
    </source>
</evidence>
<comment type="caution">
    <text evidence="14">The sequence shown here is derived from an EMBL/GenBank/DDBJ whole genome shotgun (WGS) entry which is preliminary data.</text>
</comment>
<keyword evidence="4 11" id="KW-0813">Transport</keyword>
<keyword evidence="10 11" id="KW-0472">Membrane</keyword>
<keyword evidence="9 11" id="KW-0496">Mitochondrion</keyword>
<dbReference type="EMBL" id="JANBPT010000159">
    <property type="protein sequence ID" value="KAJ1926625.1"/>
    <property type="molecule type" value="Genomic_DNA"/>
</dbReference>
<evidence type="ECO:0000256" key="6">
    <source>
        <dbReference type="ARBA" id="ARBA00022781"/>
    </source>
</evidence>
<dbReference type="SUPFAM" id="SSF161065">
    <property type="entry name" value="ATP synthase D chain-like"/>
    <property type="match status" value="1"/>
</dbReference>
<protein>
    <recommendedName>
        <fullName evidence="3 11">ATP synthase subunit d, mitochondrial</fullName>
    </recommendedName>
</protein>
<evidence type="ECO:0000256" key="7">
    <source>
        <dbReference type="ARBA" id="ARBA00022792"/>
    </source>
</evidence>
<evidence type="ECO:0000313" key="15">
    <source>
        <dbReference type="Proteomes" id="UP001150569"/>
    </source>
</evidence>
<dbReference type="Pfam" id="PF05873">
    <property type="entry name" value="Mt_ATP-synt_D"/>
    <property type="match status" value="1"/>
</dbReference>
<evidence type="ECO:0000256" key="4">
    <source>
        <dbReference type="ARBA" id="ARBA00022448"/>
    </source>
</evidence>
<gene>
    <name evidence="14" type="primary">ATP7_1</name>
    <name evidence="13" type="synonym">ATP7_2</name>
    <name evidence="14" type="ORF">IWQ60_001590</name>
    <name evidence="13" type="ORF">IWQ60_003633</name>
</gene>
<sequence length="174" mass="19442">MSALRNTATKINWAKLNTALQLKQETSAGLLAFRKRYDETQRQLNVLKEQKTEVDFAAYRSVLKNKAVVDKLQAALAAQKLVAYDLKGQTKVIEAFEAKAVQKAQATASQVEANLTDLRDALKNIDSARPVEQLTVDDLPKIFPEFEKEVEEALKKGEWATPGYDEKFGSLSLL</sequence>
<comment type="similarity">
    <text evidence="2 11">Belongs to the ATPase d subunit family.</text>
</comment>
<evidence type="ECO:0000256" key="9">
    <source>
        <dbReference type="ARBA" id="ARBA00023128"/>
    </source>
</evidence>
<dbReference type="Proteomes" id="UP001150569">
    <property type="component" value="Unassembled WGS sequence"/>
</dbReference>
<evidence type="ECO:0000256" key="12">
    <source>
        <dbReference type="SAM" id="Coils"/>
    </source>
</evidence>
<keyword evidence="8 11" id="KW-0406">Ion transport</keyword>
<keyword evidence="15" id="KW-1185">Reference proteome</keyword>
<dbReference type="Gene3D" id="6.10.280.70">
    <property type="match status" value="1"/>
</dbReference>
<evidence type="ECO:0000256" key="11">
    <source>
        <dbReference type="PIRNR" id="PIRNR005514"/>
    </source>
</evidence>
<evidence type="ECO:0000256" key="1">
    <source>
        <dbReference type="ARBA" id="ARBA00004273"/>
    </source>
</evidence>
<reference evidence="14" key="1">
    <citation type="submission" date="2022-07" db="EMBL/GenBank/DDBJ databases">
        <title>Phylogenomic reconstructions and comparative analyses of Kickxellomycotina fungi.</title>
        <authorList>
            <person name="Reynolds N.K."/>
            <person name="Stajich J.E."/>
            <person name="Barry K."/>
            <person name="Grigoriev I.V."/>
            <person name="Crous P."/>
            <person name="Smith M.E."/>
        </authorList>
    </citation>
    <scope>NUCLEOTIDE SEQUENCE</scope>
    <source>
        <strain evidence="14">RSA 861</strain>
    </source>
</reference>
<evidence type="ECO:0000256" key="8">
    <source>
        <dbReference type="ARBA" id="ARBA00023065"/>
    </source>
</evidence>
<evidence type="ECO:0000256" key="2">
    <source>
        <dbReference type="ARBA" id="ARBA00006842"/>
    </source>
</evidence>
<evidence type="ECO:0000313" key="13">
    <source>
        <dbReference type="EMBL" id="KAJ1926625.1"/>
    </source>
</evidence>
<dbReference type="OrthoDB" id="35799at2759"/>
<evidence type="ECO:0000256" key="10">
    <source>
        <dbReference type="ARBA" id="ARBA00023136"/>
    </source>
</evidence>
<dbReference type="GO" id="GO:0005743">
    <property type="term" value="C:mitochondrial inner membrane"/>
    <property type="evidence" value="ECO:0007669"/>
    <property type="project" value="UniProtKB-SubCell"/>
</dbReference>
<organism evidence="14 15">
    <name type="scientific">Tieghemiomyces parasiticus</name>
    <dbReference type="NCBI Taxonomy" id="78921"/>
    <lineage>
        <taxon>Eukaryota</taxon>
        <taxon>Fungi</taxon>
        <taxon>Fungi incertae sedis</taxon>
        <taxon>Zoopagomycota</taxon>
        <taxon>Kickxellomycotina</taxon>
        <taxon>Dimargaritomycetes</taxon>
        <taxon>Dimargaritales</taxon>
        <taxon>Dimargaritaceae</taxon>
        <taxon>Tieghemiomyces</taxon>
    </lineage>
</organism>
<dbReference type="InterPro" id="IPR036228">
    <property type="entry name" value="ATP_synth_F0_dsu_sf_mt"/>
</dbReference>